<feature type="non-terminal residue" evidence="2">
    <location>
        <position position="411"/>
    </location>
</feature>
<dbReference type="Proteomes" id="UP000748756">
    <property type="component" value="Unassembled WGS sequence"/>
</dbReference>
<organism evidence="2 3">
    <name type="scientific">Linnemannia schmuckeri</name>
    <dbReference type="NCBI Taxonomy" id="64567"/>
    <lineage>
        <taxon>Eukaryota</taxon>
        <taxon>Fungi</taxon>
        <taxon>Fungi incertae sedis</taxon>
        <taxon>Mucoromycota</taxon>
        <taxon>Mortierellomycotina</taxon>
        <taxon>Mortierellomycetes</taxon>
        <taxon>Mortierellales</taxon>
        <taxon>Mortierellaceae</taxon>
        <taxon>Linnemannia</taxon>
    </lineage>
</organism>
<dbReference type="Gene3D" id="3.80.10.10">
    <property type="entry name" value="Ribonuclease Inhibitor"/>
    <property type="match status" value="1"/>
</dbReference>
<evidence type="ECO:0000313" key="2">
    <source>
        <dbReference type="EMBL" id="KAF9127109.1"/>
    </source>
</evidence>
<evidence type="ECO:0000313" key="3">
    <source>
        <dbReference type="Proteomes" id="UP000748756"/>
    </source>
</evidence>
<dbReference type="EMBL" id="JAAAUQ010002152">
    <property type="protein sequence ID" value="KAF9127109.1"/>
    <property type="molecule type" value="Genomic_DNA"/>
</dbReference>
<protein>
    <recommendedName>
        <fullName evidence="4">F-box domain-containing protein</fullName>
    </recommendedName>
</protein>
<sequence>ESPIDKAFESPELVSIIASKLPKTAVSEFSKTNRFLRKALSPLRWSTLDLIDSQREYRLYKNLDLFAAHIHHIHELAAGSYFFRDMVDSMARNNEEYAARATALHRGKVQLRRLEHQGEIQYDDVWGDEKLEPIVTQQLIWLFNLNPNLTVIRMQSLKLEGSLEARLLARSLLRLGRLKELDLWVYSSLNWNEVFPALFFSLPASLETLTLHGNMSGTGDTFNGLSEELDKDQTGNKTGVPLTRRDTPLSKLKNLRIQTLSNGAVELLCPLLEHCPALESISAPDWYTGYTFPIMPTLIHAVLKHCPRFRQLGACGKGSAAFAKGMPEDTLQSFIVTEGYQRQEEFSEGIRKVVEKHRGSLKEIQIDNHNHVGSGLVLDFLCRCKALEHLSIKGGVIDCSLWNSSTGVVQS</sequence>
<feature type="region of interest" description="Disordered" evidence="1">
    <location>
        <begin position="222"/>
        <end position="242"/>
    </location>
</feature>
<dbReference type="SUPFAM" id="SSF52047">
    <property type="entry name" value="RNI-like"/>
    <property type="match status" value="1"/>
</dbReference>
<reference evidence="2" key="1">
    <citation type="journal article" date="2020" name="Fungal Divers.">
        <title>Resolving the Mortierellaceae phylogeny through synthesis of multi-gene phylogenetics and phylogenomics.</title>
        <authorList>
            <person name="Vandepol N."/>
            <person name="Liber J."/>
            <person name="Desiro A."/>
            <person name="Na H."/>
            <person name="Kennedy M."/>
            <person name="Barry K."/>
            <person name="Grigoriev I.V."/>
            <person name="Miller A.N."/>
            <person name="O'Donnell K."/>
            <person name="Stajich J.E."/>
            <person name="Bonito G."/>
        </authorList>
    </citation>
    <scope>NUCLEOTIDE SEQUENCE</scope>
    <source>
        <strain evidence="2">NRRL 6426</strain>
    </source>
</reference>
<comment type="caution">
    <text evidence="2">The sequence shown here is derived from an EMBL/GenBank/DDBJ whole genome shotgun (WGS) entry which is preliminary data.</text>
</comment>
<dbReference type="InterPro" id="IPR032675">
    <property type="entry name" value="LRR_dom_sf"/>
</dbReference>
<evidence type="ECO:0008006" key="4">
    <source>
        <dbReference type="Google" id="ProtNLM"/>
    </source>
</evidence>
<dbReference type="AlphaFoldDB" id="A0A9P5UZK1"/>
<gene>
    <name evidence="2" type="ORF">BG015_004598</name>
</gene>
<proteinExistence type="predicted"/>
<name>A0A9P5UZK1_9FUNG</name>
<dbReference type="OrthoDB" id="10555045at2759"/>
<keyword evidence="3" id="KW-1185">Reference proteome</keyword>
<accession>A0A9P5UZK1</accession>
<evidence type="ECO:0000256" key="1">
    <source>
        <dbReference type="SAM" id="MobiDB-lite"/>
    </source>
</evidence>